<accession>A0A1Y5TBL6</accession>
<organism evidence="4 5">
    <name type="scientific">Oceanibacterium hippocampi</name>
    <dbReference type="NCBI Taxonomy" id="745714"/>
    <lineage>
        <taxon>Bacteria</taxon>
        <taxon>Pseudomonadati</taxon>
        <taxon>Pseudomonadota</taxon>
        <taxon>Alphaproteobacteria</taxon>
        <taxon>Sneathiellales</taxon>
        <taxon>Sneathiellaceae</taxon>
        <taxon>Oceanibacterium</taxon>
    </lineage>
</organism>
<feature type="domain" description="AAA+ ATPase" evidence="3">
    <location>
        <begin position="273"/>
        <end position="403"/>
    </location>
</feature>
<dbReference type="InterPro" id="IPR003593">
    <property type="entry name" value="AAA+_ATPase"/>
</dbReference>
<dbReference type="PANTHER" id="PTHR30486">
    <property type="entry name" value="TWITCHING MOTILITY PROTEIN PILT"/>
    <property type="match status" value="1"/>
</dbReference>
<evidence type="ECO:0000313" key="4">
    <source>
        <dbReference type="EMBL" id="SLN58362.1"/>
    </source>
</evidence>
<dbReference type="PANTHER" id="PTHR30486:SF15">
    <property type="entry name" value="TYPE II_IV SECRETION SYSTEM ATPASE"/>
    <property type="match status" value="1"/>
</dbReference>
<reference evidence="4 5" key="1">
    <citation type="submission" date="2017-03" db="EMBL/GenBank/DDBJ databases">
        <authorList>
            <person name="Afonso C.L."/>
            <person name="Miller P.J."/>
            <person name="Scott M.A."/>
            <person name="Spackman E."/>
            <person name="Goraichik I."/>
            <person name="Dimitrov K.M."/>
            <person name="Suarez D.L."/>
            <person name="Swayne D.E."/>
        </authorList>
    </citation>
    <scope>NUCLEOTIDE SEQUENCE [LARGE SCALE GENOMIC DNA]</scope>
    <source>
        <strain evidence="4 5">CECT 7691</strain>
    </source>
</reference>
<feature type="compositionally biased region" description="Basic and acidic residues" evidence="2">
    <location>
        <begin position="1"/>
        <end position="19"/>
    </location>
</feature>
<feature type="region of interest" description="Disordered" evidence="2">
    <location>
        <begin position="1"/>
        <end position="38"/>
    </location>
</feature>
<dbReference type="InterPro" id="IPR027417">
    <property type="entry name" value="P-loop_NTPase"/>
</dbReference>
<comment type="similarity">
    <text evidence="1">Belongs to the GSP E family.</text>
</comment>
<keyword evidence="5" id="KW-1185">Reference proteome</keyword>
<dbReference type="SMART" id="SM00382">
    <property type="entry name" value="AAA"/>
    <property type="match status" value="1"/>
</dbReference>
<evidence type="ECO:0000256" key="2">
    <source>
        <dbReference type="SAM" id="MobiDB-lite"/>
    </source>
</evidence>
<evidence type="ECO:0000313" key="5">
    <source>
        <dbReference type="Proteomes" id="UP000193200"/>
    </source>
</evidence>
<dbReference type="Gene3D" id="3.30.450.380">
    <property type="match status" value="1"/>
</dbReference>
<dbReference type="Pfam" id="PF00437">
    <property type="entry name" value="T2SSE"/>
    <property type="match status" value="1"/>
</dbReference>
<evidence type="ECO:0000256" key="1">
    <source>
        <dbReference type="ARBA" id="ARBA00006611"/>
    </source>
</evidence>
<dbReference type="Proteomes" id="UP000193200">
    <property type="component" value="Unassembled WGS sequence"/>
</dbReference>
<dbReference type="RefSeq" id="WP_217807959.1">
    <property type="nucleotide sequence ID" value="NZ_FWFR01000002.1"/>
</dbReference>
<proteinExistence type="inferred from homology"/>
<dbReference type="CDD" id="cd01130">
    <property type="entry name" value="VirB11-like_ATPase"/>
    <property type="match status" value="1"/>
</dbReference>
<gene>
    <name evidence="4" type="ORF">OCH7691_02564</name>
</gene>
<dbReference type="AlphaFoldDB" id="A0A1Y5TBL6"/>
<sequence>MRGKETPELDADTFSRRMEAMAAKARRNRSEPEESAGFDAVEDVAQSTLPKTQAQDGHLDEFDDNWTRPIGMFEINGFGKVDPQIVRRVLSRLMELIEPDKAIALSHEELSEQIVDLTTEILEELKIRLNFEEQRQLIRMLVDEMVGLGPLEPLLADETVTDIMVNGPERVFVEREGKCVAANVRFRDEAQLMTVAQRIVSRIGRRIDESTPLVDARLADGSRVNIIAPPLAIDGTSISIRKFSRNRITIDQMTEQENLSPEMAVILKVAARTRLNIVISGGTGSGKTTMLNALSCLIDPSERIVTIEDTAELQLDQPNLVRLETRPSNIEGSGEFSQRDLFKNALRMRPDRIVLGEVRGAEAIDMLQAMNTGHDGSLCTLHANGAREALTRLENMVAMSGMRLPGNAVRGQISSAINLIIQVARLRDGKRRVTQISEVIGMEGDVVTLQNLFEYVASGEDRNGRLIGEFRFSGLRPRFYERAKYFGLQRRLDEVLEGAEAN</sequence>
<dbReference type="EMBL" id="FWFR01000002">
    <property type="protein sequence ID" value="SLN58362.1"/>
    <property type="molecule type" value="Genomic_DNA"/>
</dbReference>
<dbReference type="GO" id="GO:0016887">
    <property type="term" value="F:ATP hydrolysis activity"/>
    <property type="evidence" value="ECO:0007669"/>
    <property type="project" value="InterPro"/>
</dbReference>
<dbReference type="InterPro" id="IPR050921">
    <property type="entry name" value="T4SS_GSP_E_ATPase"/>
</dbReference>
<dbReference type="InParanoid" id="A0A1Y5TBL6"/>
<dbReference type="SUPFAM" id="SSF52540">
    <property type="entry name" value="P-loop containing nucleoside triphosphate hydrolases"/>
    <property type="match status" value="1"/>
</dbReference>
<name>A0A1Y5TBL6_9PROT</name>
<protein>
    <submittedName>
        <fullName evidence="4">Putative conjugal transfer protein/MT3759</fullName>
    </submittedName>
</protein>
<evidence type="ECO:0000259" key="3">
    <source>
        <dbReference type="SMART" id="SM00382"/>
    </source>
</evidence>
<dbReference type="InterPro" id="IPR001482">
    <property type="entry name" value="T2SS/T4SS_dom"/>
</dbReference>
<dbReference type="Gene3D" id="3.40.50.300">
    <property type="entry name" value="P-loop containing nucleotide triphosphate hydrolases"/>
    <property type="match status" value="1"/>
</dbReference>